<feature type="transmembrane region" description="Helical" evidence="2">
    <location>
        <begin position="12"/>
        <end position="32"/>
    </location>
</feature>
<proteinExistence type="predicted"/>
<evidence type="ECO:0008006" key="5">
    <source>
        <dbReference type="Google" id="ProtNLM"/>
    </source>
</evidence>
<feature type="compositionally biased region" description="Basic and acidic residues" evidence="1">
    <location>
        <begin position="269"/>
        <end position="281"/>
    </location>
</feature>
<gene>
    <name evidence="3" type="ORF">AAH991_29660</name>
</gene>
<dbReference type="RefSeq" id="WP_346229215.1">
    <property type="nucleotide sequence ID" value="NZ_JBDJAW010000031.1"/>
</dbReference>
<dbReference type="Proteomes" id="UP001447516">
    <property type="component" value="Unassembled WGS sequence"/>
</dbReference>
<evidence type="ECO:0000313" key="3">
    <source>
        <dbReference type="EMBL" id="MEN3539313.1"/>
    </source>
</evidence>
<keyword evidence="2" id="KW-1133">Transmembrane helix</keyword>
<keyword evidence="2" id="KW-0812">Transmembrane</keyword>
<evidence type="ECO:0000256" key="1">
    <source>
        <dbReference type="SAM" id="MobiDB-lite"/>
    </source>
</evidence>
<feature type="region of interest" description="Disordered" evidence="1">
    <location>
        <begin position="127"/>
        <end position="151"/>
    </location>
</feature>
<sequence>MRSTSSAVNRAAAGVYAALAAQVVSVAALAVFEESRGSRLASQIAAFGGDPAAPAARAVSGAATTFAVLVLALLTATVTAALAYLSWLRQVRPATPPVALAAACLVPGVNLVVPLFLTDLAWREAPAKPHGRPADRTRRANGPGTAGGTGGPAERTRWLVLLACWWVSWLAALGLAFAGPAREGLTGLGTPQAAAAAVAALLCASAVREVTARHTGAGHGRAARPAPRPQVRLNHGLDPAAPGPALDQAERPSGRPVAAAPAGRAARAGRSDGGEDHRPGDGPELPELACQSRRWGSPGWPRNRPSRAAGGAPLSE</sequence>
<feature type="region of interest" description="Disordered" evidence="1">
    <location>
        <begin position="214"/>
        <end position="316"/>
    </location>
</feature>
<evidence type="ECO:0000313" key="4">
    <source>
        <dbReference type="Proteomes" id="UP001447516"/>
    </source>
</evidence>
<comment type="caution">
    <text evidence="3">The sequence shown here is derived from an EMBL/GenBank/DDBJ whole genome shotgun (WGS) entry which is preliminary data.</text>
</comment>
<reference evidence="3 4" key="1">
    <citation type="submission" date="2024-05" db="EMBL/GenBank/DDBJ databases">
        <title>Microbispora sp.ZYX-F-249.</title>
        <authorList>
            <person name="Xie H."/>
        </authorList>
    </citation>
    <scope>NUCLEOTIDE SEQUENCE [LARGE SCALE GENOMIC DNA]</scope>
    <source>
        <strain evidence="3 4">ZYX-F-249</strain>
    </source>
</reference>
<keyword evidence="2" id="KW-0472">Membrane</keyword>
<organism evidence="3 4">
    <name type="scientific">Microbispora maris</name>
    <dbReference type="NCBI Taxonomy" id="3144104"/>
    <lineage>
        <taxon>Bacteria</taxon>
        <taxon>Bacillati</taxon>
        <taxon>Actinomycetota</taxon>
        <taxon>Actinomycetes</taxon>
        <taxon>Streptosporangiales</taxon>
        <taxon>Streptosporangiaceae</taxon>
        <taxon>Microbispora</taxon>
    </lineage>
</organism>
<feature type="compositionally biased region" description="Low complexity" evidence="1">
    <location>
        <begin position="254"/>
        <end position="268"/>
    </location>
</feature>
<name>A0ABV0AXG0_9ACTN</name>
<protein>
    <recommendedName>
        <fullName evidence="5">DUF4328 domain-containing protein</fullName>
    </recommendedName>
</protein>
<feature type="compositionally biased region" description="Basic and acidic residues" evidence="1">
    <location>
        <begin position="127"/>
        <end position="138"/>
    </location>
</feature>
<accession>A0ABV0AXG0</accession>
<keyword evidence="4" id="KW-1185">Reference proteome</keyword>
<feature type="transmembrane region" description="Helical" evidence="2">
    <location>
        <begin position="158"/>
        <end position="178"/>
    </location>
</feature>
<dbReference type="EMBL" id="JBDJAW010000031">
    <property type="protein sequence ID" value="MEN3539313.1"/>
    <property type="molecule type" value="Genomic_DNA"/>
</dbReference>
<feature type="transmembrane region" description="Helical" evidence="2">
    <location>
        <begin position="66"/>
        <end position="86"/>
    </location>
</feature>
<evidence type="ECO:0000256" key="2">
    <source>
        <dbReference type="SAM" id="Phobius"/>
    </source>
</evidence>
<feature type="transmembrane region" description="Helical" evidence="2">
    <location>
        <begin position="98"/>
        <end position="117"/>
    </location>
</feature>